<evidence type="ECO:0000313" key="4">
    <source>
        <dbReference type="EMBL" id="ADN01778.1"/>
    </source>
</evidence>
<organism evidence="4 5">
    <name type="scientific">Winmispira thermophila (strain ATCC 49972 / DSM 6192 / RI 19.B1)</name>
    <name type="common">Spirochaeta thermophila</name>
    <dbReference type="NCBI Taxonomy" id="665571"/>
    <lineage>
        <taxon>Bacteria</taxon>
        <taxon>Pseudomonadati</taxon>
        <taxon>Spirochaetota</taxon>
        <taxon>Spirochaetia</taxon>
        <taxon>Winmispirales</taxon>
        <taxon>Winmispiraceae</taxon>
        <taxon>Winmispira</taxon>
    </lineage>
</organism>
<dbReference type="InterPro" id="IPR013149">
    <property type="entry name" value="ADH-like_C"/>
</dbReference>
<dbReference type="KEGG" id="sta:STHERM_c08290"/>
<accession>E0RRZ1</accession>
<dbReference type="EMBL" id="CP001698">
    <property type="protein sequence ID" value="ADN01778.1"/>
    <property type="molecule type" value="Genomic_DNA"/>
</dbReference>
<dbReference type="GO" id="GO:0016491">
    <property type="term" value="F:oxidoreductase activity"/>
    <property type="evidence" value="ECO:0007669"/>
    <property type="project" value="UniProtKB-KW"/>
</dbReference>
<dbReference type="Gene3D" id="3.90.180.10">
    <property type="entry name" value="Medium-chain alcohol dehydrogenases, catalytic domain"/>
    <property type="match status" value="1"/>
</dbReference>
<dbReference type="PaxDb" id="665571-STHERM_c08290"/>
<dbReference type="InterPro" id="IPR050129">
    <property type="entry name" value="Zn_alcohol_dh"/>
</dbReference>
<dbReference type="CDD" id="cd08238">
    <property type="entry name" value="sorbose_phosphate_red"/>
    <property type="match status" value="1"/>
</dbReference>
<dbReference type="InterPro" id="IPR013154">
    <property type="entry name" value="ADH-like_N"/>
</dbReference>
<dbReference type="Proteomes" id="UP000001296">
    <property type="component" value="Chromosome"/>
</dbReference>
<dbReference type="RefSeq" id="WP_013313619.1">
    <property type="nucleotide sequence ID" value="NC_014484.1"/>
</dbReference>
<dbReference type="Pfam" id="PF08240">
    <property type="entry name" value="ADH_N"/>
    <property type="match status" value="1"/>
</dbReference>
<dbReference type="InterPro" id="IPR011032">
    <property type="entry name" value="GroES-like_sf"/>
</dbReference>
<reference key="1">
    <citation type="submission" date="2009-08" db="EMBL/GenBank/DDBJ databases">
        <title>The genome sequence of Spirochaeta thermophila DSM6192.</title>
        <authorList>
            <person name="Angelov A."/>
            <person name="Mientus M."/>
            <person name="Wittenberg S."/>
            <person name="Lehmann R."/>
            <person name="Liesegang H."/>
            <person name="Daniel R."/>
            <person name="Liebl W."/>
        </authorList>
    </citation>
    <scope>NUCLEOTIDE SEQUENCE</scope>
    <source>
        <strain>DSM 6192</strain>
    </source>
</reference>
<dbReference type="PANTHER" id="PTHR43401">
    <property type="entry name" value="L-THREONINE 3-DEHYDROGENASE"/>
    <property type="match status" value="1"/>
</dbReference>
<evidence type="ECO:0000259" key="3">
    <source>
        <dbReference type="Pfam" id="PF08240"/>
    </source>
</evidence>
<dbReference type="AlphaFoldDB" id="E0RRZ1"/>
<dbReference type="InterPro" id="IPR036291">
    <property type="entry name" value="NAD(P)-bd_dom_sf"/>
</dbReference>
<dbReference type="Gene3D" id="3.40.50.720">
    <property type="entry name" value="NAD(P)-binding Rossmann-like Domain"/>
    <property type="match status" value="1"/>
</dbReference>
<keyword evidence="1 4" id="KW-0560">Oxidoreductase</keyword>
<reference evidence="4 5" key="2">
    <citation type="journal article" date="2010" name="J. Bacteriol.">
        <title>Genome sequence of the polysaccharide-degrading, thermophilic anaerobe Spirochaeta thermophila DSM 6192.</title>
        <authorList>
            <person name="Angelov A."/>
            <person name="Liebl S."/>
            <person name="Ballschmiter M."/>
            <person name="Bomeke M."/>
            <person name="Lehmann R."/>
            <person name="Liesegang H."/>
            <person name="Daniel R."/>
            <person name="Liebl W."/>
        </authorList>
    </citation>
    <scope>NUCLEOTIDE SEQUENCE [LARGE SCALE GENOMIC DNA]</scope>
    <source>
        <strain evidence="5">ATCC 49972 / DSM 6192 / RI 19.B1</strain>
    </source>
</reference>
<gene>
    <name evidence="4" type="ordered locus">STHERM_c08290</name>
</gene>
<dbReference type="SUPFAM" id="SSF50129">
    <property type="entry name" value="GroES-like"/>
    <property type="match status" value="1"/>
</dbReference>
<proteinExistence type="predicted"/>
<dbReference type="HOGENOM" id="CLU_054732_0_0_12"/>
<dbReference type="Pfam" id="PF00107">
    <property type="entry name" value="ADH_zinc_N"/>
    <property type="match status" value="1"/>
</dbReference>
<protein>
    <submittedName>
        <fullName evidence="4">L-sorbose 1-phosphate reductase</fullName>
        <ecNumber evidence="4">1.1.1.-</ecNumber>
    </submittedName>
</protein>
<evidence type="ECO:0000256" key="1">
    <source>
        <dbReference type="ARBA" id="ARBA00023002"/>
    </source>
</evidence>
<dbReference type="EC" id="1.1.1.-" evidence="4"/>
<feature type="domain" description="Alcohol dehydrogenase-like N-terminal" evidence="3">
    <location>
        <begin position="26"/>
        <end position="125"/>
    </location>
</feature>
<dbReference type="SUPFAM" id="SSF51735">
    <property type="entry name" value="NAD(P)-binding Rossmann-fold domains"/>
    <property type="match status" value="1"/>
</dbReference>
<name>E0RRZ1_WINT6</name>
<sequence>MKTKAVRLYGVMDLRLEEFELPEPKDDEILARVVSDSICMSSHKLAMQGEAHKRVRHDLKKNPVMIGHEFCGVIEKVGKKWAHKYREGDKFAIQPALNYKGTLWAPGYSYEYIGGDATYVIIPNEVMEMDCLLPYTGEAFFLGSLAEPVSCIVGAYHAQYHTHPGSYHHEMGVKEGGSLALLAAAGPMGLCAIDYAIHGPRRPRRVVVTDIDQRRLDRAKELIPVEEARKEGVDLLYVNTSGAEDPADLLKGLNDGQPYDDVFVFAPVRAVVELGDRLLGPDGCLNFFAGPTDPEFKAELNFYKVHYEGHHLVGTSGGNTDDMREALALISEGRLNPAAMITHVGGLNAVIDTTLNLDKIPGGKKLIYTHKRLDLVAIEDFEERGKSDPFYAELAKICARHHNLWNKEAEDYLLAHAPDI</sequence>
<dbReference type="PANTHER" id="PTHR43401:SF2">
    <property type="entry name" value="L-THREONINE 3-DEHYDROGENASE"/>
    <property type="match status" value="1"/>
</dbReference>
<evidence type="ECO:0000259" key="2">
    <source>
        <dbReference type="Pfam" id="PF00107"/>
    </source>
</evidence>
<evidence type="ECO:0000313" key="5">
    <source>
        <dbReference type="Proteomes" id="UP000001296"/>
    </source>
</evidence>
<dbReference type="eggNOG" id="COG1063">
    <property type="taxonomic scope" value="Bacteria"/>
</dbReference>
<feature type="domain" description="Alcohol dehydrogenase-like C-terminal" evidence="2">
    <location>
        <begin position="187"/>
        <end position="331"/>
    </location>
</feature>